<feature type="compositionally biased region" description="Basic and acidic residues" evidence="1">
    <location>
        <begin position="124"/>
        <end position="134"/>
    </location>
</feature>
<gene>
    <name evidence="2" type="ORF">TTAC_LOCUS8453</name>
</gene>
<dbReference type="WBParaSite" id="TTAC_0000846801-mRNA-1">
    <property type="protein sequence ID" value="TTAC_0000846801-mRNA-1"/>
    <property type="gene ID" value="TTAC_0000846801"/>
</dbReference>
<feature type="compositionally biased region" description="Basic and acidic residues" evidence="1">
    <location>
        <begin position="141"/>
        <end position="188"/>
    </location>
</feature>
<accession>A0A0R3X4W0</accession>
<dbReference type="AlphaFoldDB" id="A0A0R3X4W0"/>
<reference evidence="2 3" key="2">
    <citation type="submission" date="2018-11" db="EMBL/GenBank/DDBJ databases">
        <authorList>
            <consortium name="Pathogen Informatics"/>
        </authorList>
    </citation>
    <scope>NUCLEOTIDE SEQUENCE [LARGE SCALE GENOMIC DNA]</scope>
</reference>
<feature type="compositionally biased region" description="Basic and acidic residues" evidence="1">
    <location>
        <begin position="9"/>
        <end position="36"/>
    </location>
</feature>
<dbReference type="Proteomes" id="UP000274429">
    <property type="component" value="Unassembled WGS sequence"/>
</dbReference>
<dbReference type="EMBL" id="UYWX01020509">
    <property type="protein sequence ID" value="VDM33007.1"/>
    <property type="molecule type" value="Genomic_DNA"/>
</dbReference>
<protein>
    <submittedName>
        <fullName evidence="4">Trichohyalin-like</fullName>
    </submittedName>
</protein>
<feature type="region of interest" description="Disordered" evidence="1">
    <location>
        <begin position="1"/>
        <end position="46"/>
    </location>
</feature>
<organism evidence="4">
    <name type="scientific">Hydatigena taeniaeformis</name>
    <name type="common">Feline tapeworm</name>
    <name type="synonym">Taenia taeniaeformis</name>
    <dbReference type="NCBI Taxonomy" id="6205"/>
    <lineage>
        <taxon>Eukaryota</taxon>
        <taxon>Metazoa</taxon>
        <taxon>Spiralia</taxon>
        <taxon>Lophotrochozoa</taxon>
        <taxon>Platyhelminthes</taxon>
        <taxon>Cestoda</taxon>
        <taxon>Eucestoda</taxon>
        <taxon>Cyclophyllidea</taxon>
        <taxon>Taeniidae</taxon>
        <taxon>Hydatigera</taxon>
    </lineage>
</organism>
<feature type="region of interest" description="Disordered" evidence="1">
    <location>
        <begin position="124"/>
        <end position="188"/>
    </location>
</feature>
<feature type="region of interest" description="Disordered" evidence="1">
    <location>
        <begin position="59"/>
        <end position="81"/>
    </location>
</feature>
<feature type="region of interest" description="Disordered" evidence="1">
    <location>
        <begin position="266"/>
        <end position="301"/>
    </location>
</feature>
<evidence type="ECO:0000313" key="3">
    <source>
        <dbReference type="Proteomes" id="UP000274429"/>
    </source>
</evidence>
<feature type="region of interest" description="Disordered" evidence="1">
    <location>
        <begin position="201"/>
        <end position="223"/>
    </location>
</feature>
<sequence length="445" mass="49527">MNKAVEAMDGEKEMPKVETEVKKEDQGQEGIIREGNSELPGCNEGGDEEVAAFGIAVDGKGSDEGAEASQDNNHCQEAEKTRINVSEKVLKTVILANDGEETDSDDADKIYATKQDEKAERILKEEKMRGEEQKIGQMKGENGESRVSKNARVEKNKDHTNKLKEAKDNDTKKEAEKDNRVKIKENEKAETMDVSIRAAEMAKEEDCEGDINGTAKGSKLLEETGTGLKEKELKVSGNENEQKKAVAVSTEIEEKIVDEAEFIEKTDAVTPKGQPNEDKLDKADVVGTSSNQKSGSASIEVDWTKVMESTWKRGETKGGEVKTDLEPSRRDVQAKETKVKKREICIETQADIEIDEEPVFELEEEERKEVEEGNLRDLHLGVQSKRDIRDQDGIVEGVSNGTMEQYEFKVNKACKKFMLPEDPRTAEGVLNKPEEVESQNNSDLV</sequence>
<proteinExistence type="predicted"/>
<evidence type="ECO:0000313" key="4">
    <source>
        <dbReference type="WBParaSite" id="TTAC_0000846801-mRNA-1"/>
    </source>
</evidence>
<feature type="compositionally biased region" description="Basic and acidic residues" evidence="1">
    <location>
        <begin position="275"/>
        <end position="284"/>
    </location>
</feature>
<keyword evidence="3" id="KW-1185">Reference proteome</keyword>
<name>A0A0R3X4W0_HYDTA</name>
<dbReference type="STRING" id="6205.A0A0R3X4W0"/>
<evidence type="ECO:0000256" key="1">
    <source>
        <dbReference type="SAM" id="MobiDB-lite"/>
    </source>
</evidence>
<feature type="region of interest" description="Disordered" evidence="1">
    <location>
        <begin position="314"/>
        <end position="337"/>
    </location>
</feature>
<dbReference type="OrthoDB" id="6259220at2759"/>
<feature type="compositionally biased region" description="Polar residues" evidence="1">
    <location>
        <begin position="287"/>
        <end position="297"/>
    </location>
</feature>
<feature type="region of interest" description="Disordered" evidence="1">
    <location>
        <begin position="425"/>
        <end position="445"/>
    </location>
</feature>
<evidence type="ECO:0000313" key="2">
    <source>
        <dbReference type="EMBL" id="VDM33007.1"/>
    </source>
</evidence>
<reference evidence="4" key="1">
    <citation type="submission" date="2017-02" db="UniProtKB">
        <authorList>
            <consortium name="WormBaseParasite"/>
        </authorList>
    </citation>
    <scope>IDENTIFICATION</scope>
</reference>